<feature type="region of interest" description="Disordered" evidence="1">
    <location>
        <begin position="127"/>
        <end position="154"/>
    </location>
</feature>
<accession>A0A7W8HGH2</accession>
<feature type="domain" description="Ice-binding protein C-terminal" evidence="3">
    <location>
        <begin position="169"/>
        <end position="192"/>
    </location>
</feature>
<evidence type="ECO:0000313" key="5">
    <source>
        <dbReference type="Proteomes" id="UP000532440"/>
    </source>
</evidence>
<feature type="chain" id="PRO_5031190450" description="Ice-binding protein C-terminal domain-containing protein" evidence="2">
    <location>
        <begin position="27"/>
        <end position="195"/>
    </location>
</feature>
<feature type="compositionally biased region" description="Low complexity" evidence="1">
    <location>
        <begin position="36"/>
        <end position="45"/>
    </location>
</feature>
<feature type="compositionally biased region" description="Pro residues" evidence="1">
    <location>
        <begin position="46"/>
        <end position="56"/>
    </location>
</feature>
<dbReference type="Pfam" id="PF07589">
    <property type="entry name" value="PEP-CTERM"/>
    <property type="match status" value="1"/>
</dbReference>
<dbReference type="RefSeq" id="WP_183966207.1">
    <property type="nucleotide sequence ID" value="NZ_BAABEW010000001.1"/>
</dbReference>
<dbReference type="Proteomes" id="UP000532440">
    <property type="component" value="Unassembled WGS sequence"/>
</dbReference>
<name>A0A7W8HGH2_9BURK</name>
<comment type="caution">
    <text evidence="4">The sequence shown here is derived from an EMBL/GenBank/DDBJ whole genome shotgun (WGS) entry which is preliminary data.</text>
</comment>
<proteinExistence type="predicted"/>
<evidence type="ECO:0000259" key="3">
    <source>
        <dbReference type="Pfam" id="PF07589"/>
    </source>
</evidence>
<dbReference type="AlphaFoldDB" id="A0A7W8HGH2"/>
<feature type="signal peptide" evidence="2">
    <location>
        <begin position="1"/>
        <end position="26"/>
    </location>
</feature>
<evidence type="ECO:0000256" key="1">
    <source>
        <dbReference type="SAM" id="MobiDB-lite"/>
    </source>
</evidence>
<dbReference type="InterPro" id="IPR013424">
    <property type="entry name" value="Ice-binding_C"/>
</dbReference>
<reference evidence="4 5" key="1">
    <citation type="submission" date="2020-08" db="EMBL/GenBank/DDBJ databases">
        <title>Genomic Encyclopedia of Type Strains, Phase IV (KMG-IV): sequencing the most valuable type-strain genomes for metagenomic binning, comparative biology and taxonomic classification.</title>
        <authorList>
            <person name="Goeker M."/>
        </authorList>
    </citation>
    <scope>NUCLEOTIDE SEQUENCE [LARGE SCALE GENOMIC DNA]</scope>
    <source>
        <strain evidence="4 5">DSM 29781</strain>
    </source>
</reference>
<dbReference type="EMBL" id="JACHGB010000003">
    <property type="protein sequence ID" value="MBB5271652.1"/>
    <property type="molecule type" value="Genomic_DNA"/>
</dbReference>
<keyword evidence="5" id="KW-1185">Reference proteome</keyword>
<dbReference type="NCBIfam" id="TIGR02595">
    <property type="entry name" value="PEP_CTERM"/>
    <property type="match status" value="1"/>
</dbReference>
<gene>
    <name evidence="4" type="ORF">HNQ70_001662</name>
</gene>
<protein>
    <recommendedName>
        <fullName evidence="3">Ice-binding protein C-terminal domain-containing protein</fullName>
    </recommendedName>
</protein>
<feature type="region of interest" description="Disordered" evidence="1">
    <location>
        <begin position="30"/>
        <end position="57"/>
    </location>
</feature>
<organism evidence="4 5">
    <name type="scientific">Quisquiliibacterium transsilvanicum</name>
    <dbReference type="NCBI Taxonomy" id="1549638"/>
    <lineage>
        <taxon>Bacteria</taxon>
        <taxon>Pseudomonadati</taxon>
        <taxon>Pseudomonadota</taxon>
        <taxon>Betaproteobacteria</taxon>
        <taxon>Burkholderiales</taxon>
        <taxon>Burkholderiaceae</taxon>
        <taxon>Quisquiliibacterium</taxon>
    </lineage>
</organism>
<evidence type="ECO:0000256" key="2">
    <source>
        <dbReference type="SAM" id="SignalP"/>
    </source>
</evidence>
<keyword evidence="2" id="KW-0732">Signal</keyword>
<evidence type="ECO:0000313" key="4">
    <source>
        <dbReference type="EMBL" id="MBB5271652.1"/>
    </source>
</evidence>
<sequence>MKTMPFAMVAAAAAVAGFMLVDASHADVRERRTRTTAPAQQVAPAAPAPAPAPTPAAGPAGSICYVTEVLPAAPVSVPVISAPPPPVPAGTDGRQRRSRTVQAVAEVAPAPAPQPIVITRAVPCPEAPSAEAPGSGSYTPGLLSPPLLAGEPTPGIDPLLPGESTGITQVPEPSVLALFGVGALGLAIARRRRRG</sequence>